<dbReference type="Pfam" id="PF00079">
    <property type="entry name" value="Serpin"/>
    <property type="match status" value="1"/>
</dbReference>
<dbReference type="InParanoid" id="A0A0P8XMF1"/>
<dbReference type="Gene3D" id="3.30.497.10">
    <property type="entry name" value="Antithrombin, subunit I, domain 2"/>
    <property type="match status" value="1"/>
</dbReference>
<dbReference type="PANTHER" id="PTHR11461:SF372">
    <property type="entry name" value="ACCESSORY GLAND PROTEIN ACP76A-RELATED"/>
    <property type="match status" value="1"/>
</dbReference>
<protein>
    <submittedName>
        <fullName evidence="6">Uncharacterized protein, isoform B</fullName>
    </submittedName>
</protein>
<keyword evidence="7" id="KW-1185">Reference proteome</keyword>
<dbReference type="SMART" id="SM00093">
    <property type="entry name" value="SERPIN"/>
    <property type="match status" value="1"/>
</dbReference>
<evidence type="ECO:0000256" key="4">
    <source>
        <dbReference type="SAM" id="SignalP"/>
    </source>
</evidence>
<gene>
    <name evidence="6" type="primary">Dana\GF12244</name>
    <name evidence="6" type="synonym">dana_GLEANR_12250</name>
    <name evidence="6" type="ORF">GF12244</name>
</gene>
<accession>A0A0P8XMF1</accession>
<name>A0A0P8XMF1_DROAN</name>
<organism evidence="6 7">
    <name type="scientific">Drosophila ananassae</name>
    <name type="common">Fruit fly</name>
    <dbReference type="NCBI Taxonomy" id="7217"/>
    <lineage>
        <taxon>Eukaryota</taxon>
        <taxon>Metazoa</taxon>
        <taxon>Ecdysozoa</taxon>
        <taxon>Arthropoda</taxon>
        <taxon>Hexapoda</taxon>
        <taxon>Insecta</taxon>
        <taxon>Pterygota</taxon>
        <taxon>Neoptera</taxon>
        <taxon>Endopterygota</taxon>
        <taxon>Diptera</taxon>
        <taxon>Brachycera</taxon>
        <taxon>Muscomorpha</taxon>
        <taxon>Ephydroidea</taxon>
        <taxon>Drosophilidae</taxon>
        <taxon>Drosophila</taxon>
        <taxon>Sophophora</taxon>
    </lineage>
</organism>
<dbReference type="OrthoDB" id="671595at2759"/>
<feature type="domain" description="Serpin" evidence="5">
    <location>
        <begin position="43"/>
        <end position="391"/>
    </location>
</feature>
<dbReference type="Proteomes" id="UP000007801">
    <property type="component" value="Unassembled WGS sequence"/>
</dbReference>
<reference evidence="6 7" key="1">
    <citation type="journal article" date="2007" name="Nature">
        <title>Evolution of genes and genomes on the Drosophila phylogeny.</title>
        <authorList>
            <consortium name="Drosophila 12 Genomes Consortium"/>
            <person name="Clark A.G."/>
            <person name="Eisen M.B."/>
            <person name="Smith D.R."/>
            <person name="Bergman C.M."/>
            <person name="Oliver B."/>
            <person name="Markow T.A."/>
            <person name="Kaufman T.C."/>
            <person name="Kellis M."/>
            <person name="Gelbart W."/>
            <person name="Iyer V.N."/>
            <person name="Pollard D.A."/>
            <person name="Sackton T.B."/>
            <person name="Larracuente A.M."/>
            <person name="Singh N.D."/>
            <person name="Abad J.P."/>
            <person name="Abt D.N."/>
            <person name="Adryan B."/>
            <person name="Aguade M."/>
            <person name="Akashi H."/>
            <person name="Anderson W.W."/>
            <person name="Aquadro C.F."/>
            <person name="Ardell D.H."/>
            <person name="Arguello R."/>
            <person name="Artieri C.G."/>
            <person name="Barbash D.A."/>
            <person name="Barker D."/>
            <person name="Barsanti P."/>
            <person name="Batterham P."/>
            <person name="Batzoglou S."/>
            <person name="Begun D."/>
            <person name="Bhutkar A."/>
            <person name="Blanco E."/>
            <person name="Bosak S.A."/>
            <person name="Bradley R.K."/>
            <person name="Brand A.D."/>
            <person name="Brent M.R."/>
            <person name="Brooks A.N."/>
            <person name="Brown R.H."/>
            <person name="Butlin R.K."/>
            <person name="Caggese C."/>
            <person name="Calvi B.R."/>
            <person name="Bernardo de Carvalho A."/>
            <person name="Caspi A."/>
            <person name="Castrezana S."/>
            <person name="Celniker S.E."/>
            <person name="Chang J.L."/>
            <person name="Chapple C."/>
            <person name="Chatterji S."/>
            <person name="Chinwalla A."/>
            <person name="Civetta A."/>
            <person name="Clifton S.W."/>
            <person name="Comeron J.M."/>
            <person name="Costello J.C."/>
            <person name="Coyne J.A."/>
            <person name="Daub J."/>
            <person name="David R.G."/>
            <person name="Delcher A.L."/>
            <person name="Delehaunty K."/>
            <person name="Do C.B."/>
            <person name="Ebling H."/>
            <person name="Edwards K."/>
            <person name="Eickbush T."/>
            <person name="Evans J.D."/>
            <person name="Filipski A."/>
            <person name="Findeiss S."/>
            <person name="Freyhult E."/>
            <person name="Fulton L."/>
            <person name="Fulton R."/>
            <person name="Garcia A.C."/>
            <person name="Gardiner A."/>
            <person name="Garfield D.A."/>
            <person name="Garvin B.E."/>
            <person name="Gibson G."/>
            <person name="Gilbert D."/>
            <person name="Gnerre S."/>
            <person name="Godfrey J."/>
            <person name="Good R."/>
            <person name="Gotea V."/>
            <person name="Gravely B."/>
            <person name="Greenberg A.J."/>
            <person name="Griffiths-Jones S."/>
            <person name="Gross S."/>
            <person name="Guigo R."/>
            <person name="Gustafson E.A."/>
            <person name="Haerty W."/>
            <person name="Hahn M.W."/>
            <person name="Halligan D.L."/>
            <person name="Halpern A.L."/>
            <person name="Halter G.M."/>
            <person name="Han M.V."/>
            <person name="Heger A."/>
            <person name="Hillier L."/>
            <person name="Hinrichs A.S."/>
            <person name="Holmes I."/>
            <person name="Hoskins R.A."/>
            <person name="Hubisz M.J."/>
            <person name="Hultmark D."/>
            <person name="Huntley M.A."/>
            <person name="Jaffe D.B."/>
            <person name="Jagadeeshan S."/>
            <person name="Jeck W.R."/>
            <person name="Johnson J."/>
            <person name="Jones C.D."/>
            <person name="Jordan W.C."/>
            <person name="Karpen G.H."/>
            <person name="Kataoka E."/>
            <person name="Keightley P.D."/>
            <person name="Kheradpour P."/>
            <person name="Kirkness E.F."/>
            <person name="Koerich L.B."/>
            <person name="Kristiansen K."/>
            <person name="Kudrna D."/>
            <person name="Kulathinal R.J."/>
            <person name="Kumar S."/>
            <person name="Kwok R."/>
            <person name="Lander E."/>
            <person name="Langley C.H."/>
            <person name="Lapoint R."/>
            <person name="Lazzaro B.P."/>
            <person name="Lee S.J."/>
            <person name="Levesque L."/>
            <person name="Li R."/>
            <person name="Lin C.F."/>
            <person name="Lin M.F."/>
            <person name="Lindblad-Toh K."/>
            <person name="Llopart A."/>
            <person name="Long M."/>
            <person name="Low L."/>
            <person name="Lozovsky E."/>
            <person name="Lu J."/>
            <person name="Luo M."/>
            <person name="Machado C.A."/>
            <person name="Makalowski W."/>
            <person name="Marzo M."/>
            <person name="Matsuda M."/>
            <person name="Matzkin L."/>
            <person name="McAllister B."/>
            <person name="McBride C.S."/>
            <person name="McKernan B."/>
            <person name="McKernan K."/>
            <person name="Mendez-Lago M."/>
            <person name="Minx P."/>
            <person name="Mollenhauer M.U."/>
            <person name="Montooth K."/>
            <person name="Mount S.M."/>
            <person name="Mu X."/>
            <person name="Myers E."/>
            <person name="Negre B."/>
            <person name="Newfeld S."/>
            <person name="Nielsen R."/>
            <person name="Noor M.A."/>
            <person name="O'Grady P."/>
            <person name="Pachter L."/>
            <person name="Papaceit M."/>
            <person name="Parisi M.J."/>
            <person name="Parisi M."/>
            <person name="Parts L."/>
            <person name="Pedersen J.S."/>
            <person name="Pesole G."/>
            <person name="Phillippy A.M."/>
            <person name="Ponting C.P."/>
            <person name="Pop M."/>
            <person name="Porcelli D."/>
            <person name="Powell J.R."/>
            <person name="Prohaska S."/>
            <person name="Pruitt K."/>
            <person name="Puig M."/>
            <person name="Quesneville H."/>
            <person name="Ram K.R."/>
            <person name="Rand D."/>
            <person name="Rasmussen M.D."/>
            <person name="Reed L.K."/>
            <person name="Reenan R."/>
            <person name="Reily A."/>
            <person name="Remington K.A."/>
            <person name="Rieger T.T."/>
            <person name="Ritchie M.G."/>
            <person name="Robin C."/>
            <person name="Rogers Y.H."/>
            <person name="Rohde C."/>
            <person name="Rozas J."/>
            <person name="Rubenfield M.J."/>
            <person name="Ruiz A."/>
            <person name="Russo S."/>
            <person name="Salzberg S.L."/>
            <person name="Sanchez-Gracia A."/>
            <person name="Saranga D.J."/>
            <person name="Sato H."/>
            <person name="Schaeffer S.W."/>
            <person name="Schatz M.C."/>
            <person name="Schlenke T."/>
            <person name="Schwartz R."/>
            <person name="Segarra C."/>
            <person name="Singh R.S."/>
            <person name="Sirot L."/>
            <person name="Sirota M."/>
            <person name="Sisneros N.B."/>
            <person name="Smith C.D."/>
            <person name="Smith T.F."/>
            <person name="Spieth J."/>
            <person name="Stage D.E."/>
            <person name="Stark A."/>
            <person name="Stephan W."/>
            <person name="Strausberg R.L."/>
            <person name="Strempel S."/>
            <person name="Sturgill D."/>
            <person name="Sutton G."/>
            <person name="Sutton G.G."/>
            <person name="Tao W."/>
            <person name="Teichmann S."/>
            <person name="Tobari Y.N."/>
            <person name="Tomimura Y."/>
            <person name="Tsolas J.M."/>
            <person name="Valente V.L."/>
            <person name="Venter E."/>
            <person name="Venter J.C."/>
            <person name="Vicario S."/>
            <person name="Vieira F.G."/>
            <person name="Vilella A.J."/>
            <person name="Villasante A."/>
            <person name="Walenz B."/>
            <person name="Wang J."/>
            <person name="Wasserman M."/>
            <person name="Watts T."/>
            <person name="Wilson D."/>
            <person name="Wilson R.K."/>
            <person name="Wing R.A."/>
            <person name="Wolfner M.F."/>
            <person name="Wong A."/>
            <person name="Wong G.K."/>
            <person name="Wu C.I."/>
            <person name="Wu G."/>
            <person name="Yamamoto D."/>
            <person name="Yang H.P."/>
            <person name="Yang S.P."/>
            <person name="Yorke J.A."/>
            <person name="Yoshida K."/>
            <person name="Zdobnov E."/>
            <person name="Zhang P."/>
            <person name="Zhang Y."/>
            <person name="Zimin A.V."/>
            <person name="Baldwin J."/>
            <person name="Abdouelleil A."/>
            <person name="Abdulkadir J."/>
            <person name="Abebe A."/>
            <person name="Abera B."/>
            <person name="Abreu J."/>
            <person name="Acer S.C."/>
            <person name="Aftuck L."/>
            <person name="Alexander A."/>
            <person name="An P."/>
            <person name="Anderson E."/>
            <person name="Anderson S."/>
            <person name="Arachi H."/>
            <person name="Azer M."/>
            <person name="Bachantsang P."/>
            <person name="Barry A."/>
            <person name="Bayul T."/>
            <person name="Berlin A."/>
            <person name="Bessette D."/>
            <person name="Bloom T."/>
            <person name="Blye J."/>
            <person name="Boguslavskiy L."/>
            <person name="Bonnet C."/>
            <person name="Boukhgalter B."/>
            <person name="Bourzgui I."/>
            <person name="Brown A."/>
            <person name="Cahill P."/>
            <person name="Channer S."/>
            <person name="Cheshatsang Y."/>
            <person name="Chuda L."/>
            <person name="Citroen M."/>
            <person name="Collymore A."/>
            <person name="Cooke P."/>
            <person name="Costello M."/>
            <person name="D'Aco K."/>
            <person name="Daza R."/>
            <person name="De Haan G."/>
            <person name="DeGray S."/>
            <person name="DeMaso C."/>
            <person name="Dhargay N."/>
            <person name="Dooley K."/>
            <person name="Dooley E."/>
            <person name="Doricent M."/>
            <person name="Dorje P."/>
            <person name="Dorjee K."/>
            <person name="Dupes A."/>
            <person name="Elong R."/>
            <person name="Falk J."/>
            <person name="Farina A."/>
            <person name="Faro S."/>
            <person name="Ferguson D."/>
            <person name="Fisher S."/>
            <person name="Foley C.D."/>
            <person name="Franke A."/>
            <person name="Friedrich D."/>
            <person name="Gadbois L."/>
            <person name="Gearin G."/>
            <person name="Gearin C.R."/>
            <person name="Giannoukos G."/>
            <person name="Goode T."/>
            <person name="Graham J."/>
            <person name="Grandbois E."/>
            <person name="Grewal S."/>
            <person name="Gyaltsen K."/>
            <person name="Hafez N."/>
            <person name="Hagos B."/>
            <person name="Hall J."/>
            <person name="Henson C."/>
            <person name="Hollinger A."/>
            <person name="Honan T."/>
            <person name="Huard M.D."/>
            <person name="Hughes L."/>
            <person name="Hurhula B."/>
            <person name="Husby M.E."/>
            <person name="Kamat A."/>
            <person name="Kanga B."/>
            <person name="Kashin S."/>
            <person name="Khazanovich D."/>
            <person name="Kisner P."/>
            <person name="Lance K."/>
            <person name="Lara M."/>
            <person name="Lee W."/>
            <person name="Lennon N."/>
            <person name="Letendre F."/>
            <person name="LeVine R."/>
            <person name="Lipovsky A."/>
            <person name="Liu X."/>
            <person name="Liu J."/>
            <person name="Liu S."/>
            <person name="Lokyitsang T."/>
            <person name="Lokyitsang Y."/>
            <person name="Lubonja R."/>
            <person name="Lui A."/>
            <person name="MacDonald P."/>
            <person name="Magnisalis V."/>
            <person name="Maru K."/>
            <person name="Matthews C."/>
            <person name="McCusker W."/>
            <person name="McDonough S."/>
            <person name="Mehta T."/>
            <person name="Meldrim J."/>
            <person name="Meneus L."/>
            <person name="Mihai O."/>
            <person name="Mihalev A."/>
            <person name="Mihova T."/>
            <person name="Mittelman R."/>
            <person name="Mlenga V."/>
            <person name="Montmayeur A."/>
            <person name="Mulrain L."/>
            <person name="Navidi A."/>
            <person name="Naylor J."/>
            <person name="Negash T."/>
            <person name="Nguyen T."/>
            <person name="Nguyen N."/>
            <person name="Nicol R."/>
            <person name="Norbu C."/>
            <person name="Norbu N."/>
            <person name="Novod N."/>
            <person name="O'Neill B."/>
            <person name="Osman S."/>
            <person name="Markiewicz E."/>
            <person name="Oyono O.L."/>
            <person name="Patti C."/>
            <person name="Phunkhang P."/>
            <person name="Pierre F."/>
            <person name="Priest M."/>
            <person name="Raghuraman S."/>
            <person name="Rege F."/>
            <person name="Reyes R."/>
            <person name="Rise C."/>
            <person name="Rogov P."/>
            <person name="Ross K."/>
            <person name="Ryan E."/>
            <person name="Settipalli S."/>
            <person name="Shea T."/>
            <person name="Sherpa N."/>
            <person name="Shi L."/>
            <person name="Shih D."/>
            <person name="Sparrow T."/>
            <person name="Spaulding J."/>
            <person name="Stalker J."/>
            <person name="Stange-Thomann N."/>
            <person name="Stavropoulos S."/>
            <person name="Stone C."/>
            <person name="Strader C."/>
            <person name="Tesfaye S."/>
            <person name="Thomson T."/>
            <person name="Thoulutsang Y."/>
            <person name="Thoulutsang D."/>
            <person name="Topham K."/>
            <person name="Topping I."/>
            <person name="Tsamla T."/>
            <person name="Vassiliev H."/>
            <person name="Vo A."/>
            <person name="Wangchuk T."/>
            <person name="Wangdi T."/>
            <person name="Weiand M."/>
            <person name="Wilkinson J."/>
            <person name="Wilson A."/>
            <person name="Yadav S."/>
            <person name="Young G."/>
            <person name="Yu Q."/>
            <person name="Zembek L."/>
            <person name="Zhong D."/>
            <person name="Zimmer A."/>
            <person name="Zwirko Z."/>
            <person name="Jaffe D.B."/>
            <person name="Alvarez P."/>
            <person name="Brockman W."/>
            <person name="Butler J."/>
            <person name="Chin C."/>
            <person name="Gnerre S."/>
            <person name="Grabherr M."/>
            <person name="Kleber M."/>
            <person name="Mauceli E."/>
            <person name="MacCallum I."/>
        </authorList>
    </citation>
    <scope>NUCLEOTIDE SEQUENCE [LARGE SCALE GENOMIC DNA]</scope>
    <source>
        <strain evidence="7">Tucson 14024-0371.13</strain>
    </source>
</reference>
<dbReference type="GO" id="GO:0004867">
    <property type="term" value="F:serine-type endopeptidase inhibitor activity"/>
    <property type="evidence" value="ECO:0007669"/>
    <property type="project" value="UniProtKB-KW"/>
</dbReference>
<dbReference type="EMBL" id="CH902619">
    <property type="protein sequence ID" value="KPU75869.1"/>
    <property type="molecule type" value="Genomic_DNA"/>
</dbReference>
<keyword evidence="2" id="KW-0722">Serine protease inhibitor</keyword>
<evidence type="ECO:0000259" key="5">
    <source>
        <dbReference type="SMART" id="SM00093"/>
    </source>
</evidence>
<dbReference type="GO" id="GO:0005615">
    <property type="term" value="C:extracellular space"/>
    <property type="evidence" value="ECO:0007669"/>
    <property type="project" value="InterPro"/>
</dbReference>
<dbReference type="AlphaFoldDB" id="A0A0P8XMF1"/>
<evidence type="ECO:0000256" key="2">
    <source>
        <dbReference type="ARBA" id="ARBA00022900"/>
    </source>
</evidence>
<dbReference type="InterPro" id="IPR023796">
    <property type="entry name" value="Serpin_dom"/>
</dbReference>
<sequence length="415" mass="45088">MIRPHWILTLGLLVAFSAVLPLSVGAELPARVAASASNYRFGLRLSRKLGELQPDANVAVSPLLVQAALTLLYAEANPDSTRGLGQALDLQATFSPKGAINGVEALLSDLKHSAAVGCRLRLLSDFYTQQRFTFTFRDEFEALASHLGIGCHRLGWESSAKAAQDINYDFLSRSNFSVGEMVTSSQLESLGADYTPFLHVSAVTFSAPWAQGFDPAETQDINFFVAGSRPKLVPAMFGQHRYRYAEVSALDAQLIEVPFATADLSLLIIFPNQVDGLARLEHQLEKYDLLQLRAQLEERKVALTVPKFRTLAHSDLTGALKQLGLAKLFSSDVQLVEVFSSILASSAPPLGAVVQSSLLEIQEKGGTDGDSFCKKSFERSIHECPITCCSCSLWGSVPKSPAPGHQSPVLLCHRQ</sequence>
<dbReference type="InterPro" id="IPR042178">
    <property type="entry name" value="Serpin_sf_1"/>
</dbReference>
<evidence type="ECO:0000313" key="6">
    <source>
        <dbReference type="EMBL" id="KPU75869.1"/>
    </source>
</evidence>
<feature type="chain" id="PRO_5006154028" evidence="4">
    <location>
        <begin position="26"/>
        <end position="415"/>
    </location>
</feature>
<evidence type="ECO:0000256" key="3">
    <source>
        <dbReference type="RuleBase" id="RU000411"/>
    </source>
</evidence>
<keyword evidence="1" id="KW-0646">Protease inhibitor</keyword>
<proteinExistence type="inferred from homology"/>
<feature type="signal peptide" evidence="4">
    <location>
        <begin position="1"/>
        <end position="25"/>
    </location>
</feature>
<dbReference type="STRING" id="7217.A0A0P8XMF1"/>
<comment type="similarity">
    <text evidence="3">Belongs to the serpin family.</text>
</comment>
<dbReference type="PANTHER" id="PTHR11461">
    <property type="entry name" value="SERINE PROTEASE INHIBITOR, SERPIN"/>
    <property type="match status" value="1"/>
</dbReference>
<dbReference type="FunCoup" id="A0A0P8XMF1">
    <property type="interactions" value="11"/>
</dbReference>
<evidence type="ECO:0000256" key="1">
    <source>
        <dbReference type="ARBA" id="ARBA00022690"/>
    </source>
</evidence>
<dbReference type="InterPro" id="IPR000215">
    <property type="entry name" value="Serpin_fam"/>
</dbReference>
<dbReference type="Gene3D" id="2.30.39.10">
    <property type="entry name" value="Alpha-1-antitrypsin, domain 1"/>
    <property type="match status" value="1"/>
</dbReference>
<dbReference type="SUPFAM" id="SSF56574">
    <property type="entry name" value="Serpins"/>
    <property type="match status" value="1"/>
</dbReference>
<evidence type="ECO:0000313" key="7">
    <source>
        <dbReference type="Proteomes" id="UP000007801"/>
    </source>
</evidence>
<dbReference type="InterPro" id="IPR036186">
    <property type="entry name" value="Serpin_sf"/>
</dbReference>
<keyword evidence="4" id="KW-0732">Signal</keyword>
<dbReference type="InterPro" id="IPR042185">
    <property type="entry name" value="Serpin_sf_2"/>
</dbReference>